<feature type="transmembrane region" description="Helical" evidence="6">
    <location>
        <begin position="425"/>
        <end position="449"/>
    </location>
</feature>
<evidence type="ECO:0000256" key="1">
    <source>
        <dbReference type="ARBA" id="ARBA00004141"/>
    </source>
</evidence>
<dbReference type="InterPro" id="IPR003689">
    <property type="entry name" value="ZIP"/>
</dbReference>
<dbReference type="AlphaFoldDB" id="A5E7V8"/>
<feature type="compositionally biased region" description="Basic and acidic residues" evidence="5">
    <location>
        <begin position="65"/>
        <end position="84"/>
    </location>
</feature>
<feature type="transmembrane region" description="Helical" evidence="6">
    <location>
        <begin position="286"/>
        <end position="308"/>
    </location>
</feature>
<organism evidence="8 9">
    <name type="scientific">Lodderomyces elongisporus (strain ATCC 11503 / CBS 2605 / JCM 1781 / NBRC 1676 / NRRL YB-4239)</name>
    <name type="common">Yeast</name>
    <name type="synonym">Saccharomyces elongisporus</name>
    <dbReference type="NCBI Taxonomy" id="379508"/>
    <lineage>
        <taxon>Eukaryota</taxon>
        <taxon>Fungi</taxon>
        <taxon>Dikarya</taxon>
        <taxon>Ascomycota</taxon>
        <taxon>Saccharomycotina</taxon>
        <taxon>Pichiomycetes</taxon>
        <taxon>Debaryomycetaceae</taxon>
        <taxon>Candida/Lodderomyces clade</taxon>
        <taxon>Lodderomyces</taxon>
    </lineage>
</organism>
<dbReference type="HOGENOM" id="CLU_027089_5_0_1"/>
<dbReference type="OrthoDB" id="448280at2759"/>
<feature type="transmembrane region" description="Helical" evidence="6">
    <location>
        <begin position="461"/>
        <end position="485"/>
    </location>
</feature>
<feature type="chain" id="PRO_5002680723" description="Zinc-regulated transporter 1" evidence="7">
    <location>
        <begin position="22"/>
        <end position="522"/>
    </location>
</feature>
<keyword evidence="7" id="KW-0732">Signal</keyword>
<dbReference type="eggNOG" id="KOG1558">
    <property type="taxonomic scope" value="Eukaryota"/>
</dbReference>
<evidence type="ECO:0000256" key="2">
    <source>
        <dbReference type="ARBA" id="ARBA00022692"/>
    </source>
</evidence>
<keyword evidence="4 6" id="KW-0472">Membrane</keyword>
<evidence type="ECO:0000256" key="6">
    <source>
        <dbReference type="SAM" id="Phobius"/>
    </source>
</evidence>
<protein>
    <recommendedName>
        <fullName evidence="10">Zinc-regulated transporter 1</fullName>
    </recommendedName>
</protein>
<accession>A5E7V8</accession>
<evidence type="ECO:0000256" key="7">
    <source>
        <dbReference type="SAM" id="SignalP"/>
    </source>
</evidence>
<feature type="signal peptide" evidence="7">
    <location>
        <begin position="1"/>
        <end position="21"/>
    </location>
</feature>
<dbReference type="KEGG" id="lel:PVL30_004455"/>
<evidence type="ECO:0008006" key="10">
    <source>
        <dbReference type="Google" id="ProtNLM"/>
    </source>
</evidence>
<feature type="transmembrane region" description="Helical" evidence="6">
    <location>
        <begin position="394"/>
        <end position="413"/>
    </location>
</feature>
<feature type="transmembrane region" description="Helical" evidence="6">
    <location>
        <begin position="367"/>
        <end position="388"/>
    </location>
</feature>
<dbReference type="InParanoid" id="A5E7V8"/>
<dbReference type="PANTHER" id="PTHR11040:SF44">
    <property type="entry name" value="PROTEIN ZNTC-RELATED"/>
    <property type="match status" value="1"/>
</dbReference>
<dbReference type="OMA" id="QYTGCHS"/>
<dbReference type="GO" id="GO:0005385">
    <property type="term" value="F:zinc ion transmembrane transporter activity"/>
    <property type="evidence" value="ECO:0007669"/>
    <property type="project" value="TreeGrafter"/>
</dbReference>
<dbReference type="GeneID" id="5230235"/>
<feature type="transmembrane region" description="Helical" evidence="6">
    <location>
        <begin position="254"/>
        <end position="274"/>
    </location>
</feature>
<proteinExistence type="predicted"/>
<comment type="subcellular location">
    <subcellularLocation>
        <location evidence="1">Membrane</location>
        <topology evidence="1">Multi-pass membrane protein</topology>
    </subcellularLocation>
</comment>
<evidence type="ECO:0000256" key="5">
    <source>
        <dbReference type="SAM" id="MobiDB-lite"/>
    </source>
</evidence>
<keyword evidence="2 6" id="KW-0812">Transmembrane</keyword>
<evidence type="ECO:0000256" key="4">
    <source>
        <dbReference type="ARBA" id="ARBA00023136"/>
    </source>
</evidence>
<dbReference type="GO" id="GO:0005886">
    <property type="term" value="C:plasma membrane"/>
    <property type="evidence" value="ECO:0007669"/>
    <property type="project" value="TreeGrafter"/>
</dbReference>
<evidence type="ECO:0000256" key="3">
    <source>
        <dbReference type="ARBA" id="ARBA00022989"/>
    </source>
</evidence>
<evidence type="ECO:0000313" key="9">
    <source>
        <dbReference type="Proteomes" id="UP000001996"/>
    </source>
</evidence>
<sequence length="522" mass="57384">MKINKCNSIWLLALLAQTIDASKSSFNTPSRQKMVRSENMAAGLKFQIPQDKVDGSLINIVQRADEEEHDHDHDHEEEKSHDHEDEAEEEGESHDHEETFSVTGCHMHGDLQYCKDPEGNEGYITPTIADAPTNYTGCHAHDNETYCMHGEEHVQFIVNSADVESAPSSSTSSSSSNCHFHAGVEHCEDDSITNADAQTCEAVQRDYNIPLRIGLLFVILVTSAIGSFGPMVLKSLFKMSQENVLITIIKQFGTGVVISTAFVHLMTHAALIWGNSCLRLSYEATGPAITMAGLFVAFLIEYVAYRLLGKSRINNKEMQGAHIHDVEQGDNHADSIQDSIENSIEKSPENVSAHSINPLVDPRKEKISVMILEAGIVFHSILIGLTLAVTADTYFITLFIVIVFHQFFEGIALGSRIIDLKTATIVTKVIMALVFALITPIGMAIGIGVLNQFNGNDKSTIIALGTLDSFSAGVLLWTGLIEMWAHDWLFGYLRHTNMVHTVLAMAALVAGMLLMSFLGNWA</sequence>
<keyword evidence="9" id="KW-1185">Reference proteome</keyword>
<feature type="transmembrane region" description="Helical" evidence="6">
    <location>
        <begin position="213"/>
        <end position="233"/>
    </location>
</feature>
<name>A5E7V8_LODEL</name>
<dbReference type="VEuPathDB" id="FungiDB:LELG_05697"/>
<dbReference type="EMBL" id="CH981534">
    <property type="protein sequence ID" value="EDK47516.1"/>
    <property type="molecule type" value="Genomic_DNA"/>
</dbReference>
<reference evidence="8 9" key="1">
    <citation type="journal article" date="2009" name="Nature">
        <title>Evolution of pathogenicity and sexual reproduction in eight Candida genomes.</title>
        <authorList>
            <person name="Butler G."/>
            <person name="Rasmussen M.D."/>
            <person name="Lin M.F."/>
            <person name="Santos M.A."/>
            <person name="Sakthikumar S."/>
            <person name="Munro C.A."/>
            <person name="Rheinbay E."/>
            <person name="Grabherr M."/>
            <person name="Forche A."/>
            <person name="Reedy J.L."/>
            <person name="Agrafioti I."/>
            <person name="Arnaud M.B."/>
            <person name="Bates S."/>
            <person name="Brown A.J."/>
            <person name="Brunke S."/>
            <person name="Costanzo M.C."/>
            <person name="Fitzpatrick D.A."/>
            <person name="de Groot P.W."/>
            <person name="Harris D."/>
            <person name="Hoyer L.L."/>
            <person name="Hube B."/>
            <person name="Klis F.M."/>
            <person name="Kodira C."/>
            <person name="Lennard N."/>
            <person name="Logue M.E."/>
            <person name="Martin R."/>
            <person name="Neiman A.M."/>
            <person name="Nikolaou E."/>
            <person name="Quail M.A."/>
            <person name="Quinn J."/>
            <person name="Santos M.C."/>
            <person name="Schmitzberger F.F."/>
            <person name="Sherlock G."/>
            <person name="Shah P."/>
            <person name="Silverstein K.A."/>
            <person name="Skrzypek M.S."/>
            <person name="Soll D."/>
            <person name="Staggs R."/>
            <person name="Stansfield I."/>
            <person name="Stumpf M.P."/>
            <person name="Sudbery P.E."/>
            <person name="Srikantha T."/>
            <person name="Zeng Q."/>
            <person name="Berman J."/>
            <person name="Berriman M."/>
            <person name="Heitman J."/>
            <person name="Gow N.A."/>
            <person name="Lorenz M.C."/>
            <person name="Birren B.W."/>
            <person name="Kellis M."/>
            <person name="Cuomo C.A."/>
        </authorList>
    </citation>
    <scope>NUCLEOTIDE SEQUENCE [LARGE SCALE GENOMIC DNA]</scope>
    <source>
        <strain evidence="9">ATCC 11503 / BCRC 21390 / CBS 2605 / JCM 1781 / NBRC 1676 / NRRL YB-4239</strain>
    </source>
</reference>
<evidence type="ECO:0000313" key="8">
    <source>
        <dbReference type="EMBL" id="EDK47516.1"/>
    </source>
</evidence>
<feature type="transmembrane region" description="Helical" evidence="6">
    <location>
        <begin position="497"/>
        <end position="518"/>
    </location>
</feature>
<dbReference type="Proteomes" id="UP000001996">
    <property type="component" value="Unassembled WGS sequence"/>
</dbReference>
<gene>
    <name evidence="8" type="ORF">LELG_05697</name>
</gene>
<dbReference type="STRING" id="379508.A5E7V8"/>
<keyword evidence="3 6" id="KW-1133">Transmembrane helix</keyword>
<dbReference type="Pfam" id="PF02535">
    <property type="entry name" value="Zip"/>
    <property type="match status" value="1"/>
</dbReference>
<dbReference type="PANTHER" id="PTHR11040">
    <property type="entry name" value="ZINC/IRON TRANSPORTER"/>
    <property type="match status" value="1"/>
</dbReference>
<feature type="region of interest" description="Disordered" evidence="5">
    <location>
        <begin position="65"/>
        <end position="98"/>
    </location>
</feature>